<dbReference type="SUPFAM" id="SSF52172">
    <property type="entry name" value="CheY-like"/>
    <property type="match status" value="1"/>
</dbReference>
<keyword evidence="4" id="KW-1185">Reference proteome</keyword>
<keyword evidence="1" id="KW-0597">Phosphoprotein</keyword>
<dbReference type="InterPro" id="IPR001789">
    <property type="entry name" value="Sig_transdc_resp-reg_receiver"/>
</dbReference>
<evidence type="ECO:0000259" key="2">
    <source>
        <dbReference type="PROSITE" id="PS50110"/>
    </source>
</evidence>
<dbReference type="Pfam" id="PF00072">
    <property type="entry name" value="Response_reg"/>
    <property type="match status" value="1"/>
</dbReference>
<dbReference type="Gene3D" id="3.40.50.2300">
    <property type="match status" value="1"/>
</dbReference>
<evidence type="ECO:0000313" key="3">
    <source>
        <dbReference type="EMBL" id="MFC6196564.1"/>
    </source>
</evidence>
<organism evidence="3 4">
    <name type="scientific">Ponticaulis profundi</name>
    <dbReference type="NCBI Taxonomy" id="2665222"/>
    <lineage>
        <taxon>Bacteria</taxon>
        <taxon>Pseudomonadati</taxon>
        <taxon>Pseudomonadota</taxon>
        <taxon>Alphaproteobacteria</taxon>
        <taxon>Hyphomonadales</taxon>
        <taxon>Hyphomonadaceae</taxon>
        <taxon>Ponticaulis</taxon>
    </lineage>
</organism>
<accession>A0ABW1S5P4</accession>
<protein>
    <submittedName>
        <fullName evidence="3">Response regulator</fullName>
    </submittedName>
</protein>
<feature type="modified residue" description="4-aspartylphosphate" evidence="1">
    <location>
        <position position="52"/>
    </location>
</feature>
<dbReference type="CDD" id="cd00156">
    <property type="entry name" value="REC"/>
    <property type="match status" value="1"/>
</dbReference>
<dbReference type="RefSeq" id="WP_377374118.1">
    <property type="nucleotide sequence ID" value="NZ_JBHSSW010000001.1"/>
</dbReference>
<gene>
    <name evidence="3" type="ORF">ACFQDM_00665</name>
</gene>
<dbReference type="InterPro" id="IPR011006">
    <property type="entry name" value="CheY-like_superfamily"/>
</dbReference>
<feature type="domain" description="Response regulatory" evidence="2">
    <location>
        <begin position="2"/>
        <end position="117"/>
    </location>
</feature>
<dbReference type="Proteomes" id="UP001596303">
    <property type="component" value="Unassembled WGS sequence"/>
</dbReference>
<dbReference type="EMBL" id="JBHSSW010000001">
    <property type="protein sequence ID" value="MFC6196564.1"/>
    <property type="molecule type" value="Genomic_DNA"/>
</dbReference>
<dbReference type="PROSITE" id="PS50110">
    <property type="entry name" value="RESPONSE_REGULATORY"/>
    <property type="match status" value="1"/>
</dbReference>
<proteinExistence type="predicted"/>
<dbReference type="SMART" id="SM00448">
    <property type="entry name" value="REC"/>
    <property type="match status" value="1"/>
</dbReference>
<comment type="caution">
    <text evidence="3">The sequence shown here is derived from an EMBL/GenBank/DDBJ whole genome shotgun (WGS) entry which is preliminary data.</text>
</comment>
<name>A0ABW1S5P4_9PROT</name>
<sequence length="341" mass="38412">MHIHYVEDDNLDAILLTQMAKVVQDLDIRVSRSLGELREQMAEKGVDCVLLDVIRPDARSLEDDIRRIREMTDAPIVFITGNDAEDMRNRALRAGAKALIEKATVSSEVLKQIFYNLGQGDELEERASLLQTPLEPDDEFPASILPNHNLDRLNLSMKCVQETLRSFRSSLSEDDRFRLDFVDDLMDDLRSFAQSDLTGSSRVPLSVCLLGMEQKLRNFAEVRGVDFELQLEESWHTQIGSDMLTPAGLFRLIAGCLMMAEADDHVHLRLERTENGSKLAITSNRRMVQDVSRLFETQIEPDNVDLAGFCSMQVGLLLLGVGSTQVVSFTDEATQHLVVFL</sequence>
<reference evidence="4" key="1">
    <citation type="journal article" date="2019" name="Int. J. Syst. Evol. Microbiol.">
        <title>The Global Catalogue of Microorganisms (GCM) 10K type strain sequencing project: providing services to taxonomists for standard genome sequencing and annotation.</title>
        <authorList>
            <consortium name="The Broad Institute Genomics Platform"/>
            <consortium name="The Broad Institute Genome Sequencing Center for Infectious Disease"/>
            <person name="Wu L."/>
            <person name="Ma J."/>
        </authorList>
    </citation>
    <scope>NUCLEOTIDE SEQUENCE [LARGE SCALE GENOMIC DNA]</scope>
    <source>
        <strain evidence="4">CGMCC-1.15741</strain>
    </source>
</reference>
<evidence type="ECO:0000313" key="4">
    <source>
        <dbReference type="Proteomes" id="UP001596303"/>
    </source>
</evidence>
<evidence type="ECO:0000256" key="1">
    <source>
        <dbReference type="PROSITE-ProRule" id="PRU00169"/>
    </source>
</evidence>